<dbReference type="AlphaFoldDB" id="A0A9E6MQ02"/>
<name>A0A9E6MQ02_9ACTN</name>
<feature type="signal peptide" evidence="4">
    <location>
        <begin position="1"/>
        <end position="31"/>
    </location>
</feature>
<evidence type="ECO:0000256" key="4">
    <source>
        <dbReference type="SAM" id="SignalP"/>
    </source>
</evidence>
<feature type="region of interest" description="Disordered" evidence="3">
    <location>
        <begin position="60"/>
        <end position="103"/>
    </location>
</feature>
<evidence type="ECO:0000256" key="1">
    <source>
        <dbReference type="ARBA" id="ARBA00022737"/>
    </source>
</evidence>
<dbReference type="RefSeq" id="WP_166339200.1">
    <property type="nucleotide sequence ID" value="NZ_CP072829.1"/>
</dbReference>
<dbReference type="KEGG" id="ebz:J7S26_06100"/>
<feature type="compositionally biased region" description="Low complexity" evidence="3">
    <location>
        <begin position="564"/>
        <end position="576"/>
    </location>
</feature>
<sequence>MQNLRCAAKRWCFACLAAVALSFAAAGAASAAEAPDAAADQAQNEVVAVAGSEAADAALAASGEASDATSPAAGDSTQDKPAAGDSAEPAEPAKPAEPVKPGVAAHTQQEIAKYFRDNGIALNVDMGFSTAPSVTKPLSPGSLDPATLNNAVKLVNFCRYVAGLNDDVSLDGGYNAEAQATALLMAVLNDPFASESPVVPGKPADMSDELYELAITDWRLGNRASGSDNFENLQEVILQGWMYDSSNGDVETLLNHRRWLLNPSMGKIGFGAVDTPKGQRAHWFAMSATDRSRRGSEINVAWPAQCTPTELFAPGSAWSLSVGKTIADEDVAAVRVTVKNKKTGKTWNLSSKGGDGELHVDSQGFGQRGCIIFSPRGLKVAEGDAYSVSVTGIEQPVEYDVSFFGLCAPITKVVPSPKSFTYNGKAQTPRVTVAAGSKVLKAGADYRVKYPGSSVNAGVYQVTVIGMGNYDGKVRAEYRINPQSLTKATITGINKTYAYTGRDIAPEPKVVVGGTTLVKGRDYTVAYSNNRGSATRNTVAICQITGKGNYGGTVRITYTIKGSSANGGSSSASSGTTPPPPTSYTPTTKPSTKPSSSNKPAVGWNVTNGKWWYRNADNTYPANCWKKIGGVWYHFDGKGYMQTGWLYDGGAWYYLASSGAMQTGWQKIGGAWYYFNGSGVMQTGWTRVGASWYHLKSSGAMQTGWYRENDKWYYLKPSGVMAVGWSNANNQWYFHDGSGVMKTGWFKQGVKWYYLNASGVMKTGWLWEGNQTYYFDGSGVMARGWTWIGNSWYHFELSGALSRNKWIGDYYVYQSGVMAINTTVEGHKIGADGKRVKA</sequence>
<gene>
    <name evidence="5" type="ORF">GMI68_04725</name>
    <name evidence="6" type="ORF">J7S26_06100</name>
</gene>
<keyword evidence="1" id="KW-0677">Repeat</keyword>
<evidence type="ECO:0000256" key="2">
    <source>
        <dbReference type="PROSITE-ProRule" id="PRU00591"/>
    </source>
</evidence>
<keyword evidence="7" id="KW-1185">Reference proteome</keyword>
<dbReference type="EMBL" id="CP072829">
    <property type="protein sequence ID" value="QTU83938.1"/>
    <property type="molecule type" value="Genomic_DNA"/>
</dbReference>
<proteinExistence type="predicted"/>
<dbReference type="Proteomes" id="UP000636394">
    <property type="component" value="Unassembled WGS sequence"/>
</dbReference>
<dbReference type="EMBL" id="WPCR01000005">
    <property type="protein sequence ID" value="NHM14074.1"/>
    <property type="molecule type" value="Genomic_DNA"/>
</dbReference>
<feature type="chain" id="PRO_5038716569" description="SCP domain-containing protein" evidence="4">
    <location>
        <begin position="32"/>
        <end position="838"/>
    </location>
</feature>
<feature type="repeat" description="Cell wall-binding" evidence="2">
    <location>
        <begin position="642"/>
        <end position="661"/>
    </location>
</feature>
<feature type="region of interest" description="Disordered" evidence="3">
    <location>
        <begin position="564"/>
        <end position="601"/>
    </location>
</feature>
<dbReference type="Pfam" id="PF01473">
    <property type="entry name" value="Choline_bind_1"/>
    <property type="match status" value="5"/>
</dbReference>
<evidence type="ECO:0000313" key="8">
    <source>
        <dbReference type="Proteomes" id="UP000671910"/>
    </source>
</evidence>
<dbReference type="SUPFAM" id="SSF69360">
    <property type="entry name" value="Cell wall binding repeat"/>
    <property type="match status" value="2"/>
</dbReference>
<dbReference type="Gene3D" id="2.10.270.20">
    <property type="match status" value="1"/>
</dbReference>
<dbReference type="PROSITE" id="PS51170">
    <property type="entry name" value="CW"/>
    <property type="match status" value="6"/>
</dbReference>
<dbReference type="Proteomes" id="UP000671910">
    <property type="component" value="Chromosome"/>
</dbReference>
<dbReference type="Gene3D" id="2.10.270.10">
    <property type="entry name" value="Cholin Binding"/>
    <property type="match status" value="2"/>
</dbReference>
<dbReference type="Pfam" id="PF19085">
    <property type="entry name" value="Choline_bind_2"/>
    <property type="match status" value="1"/>
</dbReference>
<reference evidence="5 7" key="1">
    <citation type="submission" date="2019-11" db="EMBL/GenBank/DDBJ databases">
        <title>Eggerthellaceae novel genus isolated from the rectal contents of marmort.</title>
        <authorList>
            <person name="Zhang G."/>
        </authorList>
    </citation>
    <scope>NUCLEOTIDE SEQUENCE [LARGE SCALE GENOMIC DNA]</scope>
    <source>
        <strain evidence="7">zg-886</strain>
        <strain evidence="5">Zg-886</strain>
    </source>
</reference>
<feature type="repeat" description="Cell wall-binding" evidence="2">
    <location>
        <begin position="662"/>
        <end position="681"/>
    </location>
</feature>
<accession>A0A9E6MQ02</accession>
<dbReference type="Pfam" id="PF19127">
    <property type="entry name" value="Choline_bind_3"/>
    <property type="match status" value="2"/>
</dbReference>
<protein>
    <recommendedName>
        <fullName evidence="9">SCP domain-containing protein</fullName>
    </recommendedName>
</protein>
<feature type="repeat" description="Cell wall-binding" evidence="2">
    <location>
        <begin position="762"/>
        <end position="781"/>
    </location>
</feature>
<evidence type="ECO:0000256" key="3">
    <source>
        <dbReference type="SAM" id="MobiDB-lite"/>
    </source>
</evidence>
<evidence type="ECO:0008006" key="9">
    <source>
        <dbReference type="Google" id="ProtNLM"/>
    </source>
</evidence>
<dbReference type="InterPro" id="IPR018337">
    <property type="entry name" value="Cell_wall/Cho-bd_repeat"/>
</dbReference>
<feature type="repeat" description="Cell wall-binding" evidence="2">
    <location>
        <begin position="742"/>
        <end position="761"/>
    </location>
</feature>
<feature type="repeat" description="Cell wall-binding" evidence="2">
    <location>
        <begin position="702"/>
        <end position="721"/>
    </location>
</feature>
<feature type="compositionally biased region" description="Low complexity" evidence="3">
    <location>
        <begin position="584"/>
        <end position="600"/>
    </location>
</feature>
<organism evidence="6 8">
    <name type="scientific">Xiamenia xianingshaonis</name>
    <dbReference type="NCBI Taxonomy" id="2682776"/>
    <lineage>
        <taxon>Bacteria</taxon>
        <taxon>Bacillati</taxon>
        <taxon>Actinomycetota</taxon>
        <taxon>Coriobacteriia</taxon>
        <taxon>Eggerthellales</taxon>
        <taxon>Eggerthellaceae</taxon>
        <taxon>Xiamenia</taxon>
    </lineage>
</organism>
<reference evidence="6" key="2">
    <citation type="submission" date="2021-04" db="EMBL/GenBank/DDBJ databases">
        <title>Novel species in family Eggerthellaceae.</title>
        <authorList>
            <person name="Zhang G."/>
        </authorList>
    </citation>
    <scope>NUCLEOTIDE SEQUENCE</scope>
    <source>
        <strain evidence="6">Zg-886</strain>
    </source>
</reference>
<evidence type="ECO:0000313" key="6">
    <source>
        <dbReference type="EMBL" id="QTU83938.1"/>
    </source>
</evidence>
<feature type="repeat" description="Cell wall-binding" evidence="2">
    <location>
        <begin position="622"/>
        <end position="641"/>
    </location>
</feature>
<evidence type="ECO:0000313" key="7">
    <source>
        <dbReference type="Proteomes" id="UP000636394"/>
    </source>
</evidence>
<keyword evidence="4" id="KW-0732">Signal</keyword>
<evidence type="ECO:0000313" key="5">
    <source>
        <dbReference type="EMBL" id="NHM14074.1"/>
    </source>
</evidence>